<evidence type="ECO:0000256" key="2">
    <source>
        <dbReference type="PIRNR" id="PIRNR036893"/>
    </source>
</evidence>
<dbReference type="InterPro" id="IPR022271">
    <property type="entry name" value="Lipocalin_ApoD"/>
</dbReference>
<comment type="subcellular location">
    <subcellularLocation>
        <location evidence="2">Cell outer membrane</location>
    </subcellularLocation>
</comment>
<dbReference type="PROSITE" id="PS00213">
    <property type="entry name" value="LIPOCALIN"/>
    <property type="match status" value="1"/>
</dbReference>
<dbReference type="Proteomes" id="UP000291822">
    <property type="component" value="Unassembled WGS sequence"/>
</dbReference>
<accession>A0A4R0YGU6</accession>
<dbReference type="GO" id="GO:0006950">
    <property type="term" value="P:response to stress"/>
    <property type="evidence" value="ECO:0007669"/>
    <property type="project" value="UniProtKB-ARBA"/>
</dbReference>
<dbReference type="SUPFAM" id="SSF50814">
    <property type="entry name" value="Lipocalins"/>
    <property type="match status" value="1"/>
</dbReference>
<keyword evidence="2" id="KW-0446">Lipid-binding</keyword>
<dbReference type="CDD" id="cd19438">
    <property type="entry name" value="lipocalin_Blc-like"/>
    <property type="match status" value="1"/>
</dbReference>
<keyword evidence="5" id="KW-1185">Reference proteome</keyword>
<dbReference type="GO" id="GO:0009279">
    <property type="term" value="C:cell outer membrane"/>
    <property type="evidence" value="ECO:0007669"/>
    <property type="project" value="UniProtKB-SubCell"/>
</dbReference>
<protein>
    <recommendedName>
        <fullName evidence="2">Outer membrane lipoprotein Blc</fullName>
    </recommendedName>
</protein>
<dbReference type="EMBL" id="SJTG01000007">
    <property type="protein sequence ID" value="TCI06212.1"/>
    <property type="molecule type" value="Genomic_DNA"/>
</dbReference>
<dbReference type="InterPro" id="IPR047202">
    <property type="entry name" value="Lipocalin_Blc-like_dom"/>
</dbReference>
<dbReference type="PRINTS" id="PR01171">
    <property type="entry name" value="BCTLIPOCALIN"/>
</dbReference>
<dbReference type="AlphaFoldDB" id="A0A4R0YGU6"/>
<name>A0A4R0YGU6_9GAMM</name>
<comment type="caution">
    <text evidence="4">The sequence shown here is derived from an EMBL/GenBank/DDBJ whole genome shotgun (WGS) entry which is preliminary data.</text>
</comment>
<evidence type="ECO:0000313" key="4">
    <source>
        <dbReference type="EMBL" id="TCI06212.1"/>
    </source>
</evidence>
<dbReference type="GO" id="GO:0008289">
    <property type="term" value="F:lipid binding"/>
    <property type="evidence" value="ECO:0007669"/>
    <property type="project" value="UniProtKB-UniRule"/>
</dbReference>
<keyword evidence="2" id="KW-0998">Cell outer membrane</keyword>
<dbReference type="InterPro" id="IPR000566">
    <property type="entry name" value="Lipocln_cytosolic_FA-bd_dom"/>
</dbReference>
<reference evidence="4 5" key="1">
    <citation type="submission" date="2019-02" db="EMBL/GenBank/DDBJ databases">
        <title>Dyella amyloliquefaciens sp. nov., isolated from forest soil.</title>
        <authorList>
            <person name="Gao Z.-H."/>
            <person name="Qiu L.-H."/>
        </authorList>
    </citation>
    <scope>NUCLEOTIDE SEQUENCE [LARGE SCALE GENOMIC DNA]</scope>
    <source>
        <strain evidence="4 5">KACC 12747</strain>
    </source>
</reference>
<feature type="signal peptide" evidence="2">
    <location>
        <begin position="1"/>
        <end position="19"/>
    </location>
</feature>
<dbReference type="InterPro" id="IPR022272">
    <property type="entry name" value="Lipocalin_CS"/>
</dbReference>
<proteinExistence type="inferred from homology"/>
<feature type="domain" description="Lipocalin/cytosolic fatty-acid binding" evidence="3">
    <location>
        <begin position="32"/>
        <end position="174"/>
    </location>
</feature>
<feature type="chain" id="PRO_5021060717" description="Outer membrane lipoprotein Blc" evidence="2">
    <location>
        <begin position="20"/>
        <end position="180"/>
    </location>
</feature>
<comment type="subunit">
    <text evidence="2">Homodimer.</text>
</comment>
<dbReference type="PANTHER" id="PTHR10612">
    <property type="entry name" value="APOLIPOPROTEIN D"/>
    <property type="match status" value="1"/>
</dbReference>
<dbReference type="InterPro" id="IPR012674">
    <property type="entry name" value="Calycin"/>
</dbReference>
<dbReference type="Pfam" id="PF08212">
    <property type="entry name" value="Lipocalin_2"/>
    <property type="match status" value="1"/>
</dbReference>
<evidence type="ECO:0000256" key="1">
    <source>
        <dbReference type="ARBA" id="ARBA00006889"/>
    </source>
</evidence>
<keyword evidence="2" id="KW-0449">Lipoprotein</keyword>
<evidence type="ECO:0000313" key="5">
    <source>
        <dbReference type="Proteomes" id="UP000291822"/>
    </source>
</evidence>
<evidence type="ECO:0000259" key="3">
    <source>
        <dbReference type="Pfam" id="PF08212"/>
    </source>
</evidence>
<keyword evidence="2" id="KW-0732">Signal</keyword>
<sequence length="180" mass="20776">MTIRLYGASLLYAMTVSHASMAPMPNVPIDRLELRRYLGTWHEIAHLPMRYQKQCIDDITATYVMRDDGMVTVRNACRQKDGKHDAADGVARTIKGKPGALEVTFVPSWLRWLPFVWADYWVVELDPNYEWAVVGGPSRKYMWVLSRTPAMSRETFARLCDHARRRGYDVDRLVMSGPLR</sequence>
<dbReference type="Gene3D" id="2.40.128.20">
    <property type="match status" value="1"/>
</dbReference>
<dbReference type="PIRSF" id="PIRSF036893">
    <property type="entry name" value="Lipocalin_ApoD"/>
    <property type="match status" value="1"/>
</dbReference>
<keyword evidence="2" id="KW-0472">Membrane</keyword>
<comment type="similarity">
    <text evidence="1 2">Belongs to the calycin superfamily. Lipocalin family.</text>
</comment>
<comment type="function">
    <text evidence="2">Involved in the storage or transport of lipids necessary for membrane maintenance under stressful conditions. Displays a binding preference for lysophospholipids.</text>
</comment>
<organism evidence="4 5">
    <name type="scientific">Dyella soli</name>
    <dbReference type="NCBI Taxonomy" id="522319"/>
    <lineage>
        <taxon>Bacteria</taxon>
        <taxon>Pseudomonadati</taxon>
        <taxon>Pseudomonadota</taxon>
        <taxon>Gammaproteobacteria</taxon>
        <taxon>Lysobacterales</taxon>
        <taxon>Rhodanobacteraceae</taxon>
        <taxon>Dyella</taxon>
    </lineage>
</organism>
<dbReference type="InterPro" id="IPR002446">
    <property type="entry name" value="Lipocalin_bac"/>
</dbReference>
<gene>
    <name evidence="4" type="ORF">EZM97_35435</name>
</gene>
<dbReference type="PANTHER" id="PTHR10612:SF34">
    <property type="entry name" value="APOLIPOPROTEIN D"/>
    <property type="match status" value="1"/>
</dbReference>